<dbReference type="PRINTS" id="PR00138">
    <property type="entry name" value="MATRIXIN"/>
</dbReference>
<proteinExistence type="predicted"/>
<sequence>MFNKIVFGLLLLGFIVTHAAPLTNDTQTTSTNPFLNKSEILYSILNNPEGLTKYDVQRVMKKAFNAWSAAIPLTFTEVHPKNMPADIQISFIPERQDGFFKGAYARATLYSEIFFNSDYKWKVYFPYDKYDETMLDLYYNALFAVGQVLGLENNSNPRSIMYDKYILPVDPNENYVEQKLSPEDIQAAQAIYGTKN</sequence>
<feature type="signal peptide" evidence="7">
    <location>
        <begin position="1"/>
        <end position="19"/>
    </location>
</feature>
<dbReference type="InterPro" id="IPR021190">
    <property type="entry name" value="Pept_M10A"/>
</dbReference>
<dbReference type="PANTHER" id="PTHR10201:SF323">
    <property type="entry name" value="MATRIX METALLOPROTEINASE-21"/>
    <property type="match status" value="1"/>
</dbReference>
<reference evidence="10" key="1">
    <citation type="submission" date="2022-11" db="UniProtKB">
        <authorList>
            <consortium name="WormBaseParasite"/>
        </authorList>
    </citation>
    <scope>IDENTIFICATION</scope>
</reference>
<name>A0A914PM23_9BILA</name>
<evidence type="ECO:0000256" key="5">
    <source>
        <dbReference type="ARBA" id="ARBA00023049"/>
    </source>
</evidence>
<feature type="chain" id="PRO_5036710799" evidence="7">
    <location>
        <begin position="20"/>
        <end position="196"/>
    </location>
</feature>
<dbReference type="WBParaSite" id="PDA_v2.g1697.t1">
    <property type="protein sequence ID" value="PDA_v2.g1697.t1"/>
    <property type="gene ID" value="PDA_v2.g1697"/>
</dbReference>
<keyword evidence="9" id="KW-1185">Reference proteome</keyword>
<evidence type="ECO:0000256" key="3">
    <source>
        <dbReference type="ARBA" id="ARBA00022801"/>
    </source>
</evidence>
<evidence type="ECO:0000256" key="4">
    <source>
        <dbReference type="ARBA" id="ARBA00022833"/>
    </source>
</evidence>
<dbReference type="GO" id="GO:0004222">
    <property type="term" value="F:metalloendopeptidase activity"/>
    <property type="evidence" value="ECO:0007669"/>
    <property type="project" value="InterPro"/>
</dbReference>
<evidence type="ECO:0000259" key="8">
    <source>
        <dbReference type="Pfam" id="PF00413"/>
    </source>
</evidence>
<feature type="binding site" evidence="6">
    <location>
        <position position="161"/>
    </location>
    <ligand>
        <name>Zn(2+)</name>
        <dbReference type="ChEBI" id="CHEBI:29105"/>
        <label>2</label>
        <note>catalytic</note>
    </ligand>
</feature>
<evidence type="ECO:0000256" key="6">
    <source>
        <dbReference type="PIRSR" id="PIRSR621190-2"/>
    </source>
</evidence>
<organism evidence="9 10">
    <name type="scientific">Panagrolaimus davidi</name>
    <dbReference type="NCBI Taxonomy" id="227884"/>
    <lineage>
        <taxon>Eukaryota</taxon>
        <taxon>Metazoa</taxon>
        <taxon>Ecdysozoa</taxon>
        <taxon>Nematoda</taxon>
        <taxon>Chromadorea</taxon>
        <taxon>Rhabditida</taxon>
        <taxon>Tylenchina</taxon>
        <taxon>Panagrolaimomorpha</taxon>
        <taxon>Panagrolaimoidea</taxon>
        <taxon>Panagrolaimidae</taxon>
        <taxon>Panagrolaimus</taxon>
    </lineage>
</organism>
<keyword evidence="6" id="KW-0106">Calcium</keyword>
<keyword evidence="3" id="KW-0378">Hydrolase</keyword>
<evidence type="ECO:0000313" key="10">
    <source>
        <dbReference type="WBParaSite" id="PDA_v2.g1697.t1"/>
    </source>
</evidence>
<evidence type="ECO:0000256" key="7">
    <source>
        <dbReference type="SAM" id="SignalP"/>
    </source>
</evidence>
<dbReference type="GO" id="GO:0008270">
    <property type="term" value="F:zinc ion binding"/>
    <property type="evidence" value="ECO:0007669"/>
    <property type="project" value="InterPro"/>
</dbReference>
<dbReference type="GO" id="GO:0031012">
    <property type="term" value="C:extracellular matrix"/>
    <property type="evidence" value="ECO:0007669"/>
    <property type="project" value="InterPro"/>
</dbReference>
<dbReference type="AlphaFoldDB" id="A0A914PM23"/>
<evidence type="ECO:0000256" key="2">
    <source>
        <dbReference type="ARBA" id="ARBA00022723"/>
    </source>
</evidence>
<dbReference type="PANTHER" id="PTHR10201">
    <property type="entry name" value="MATRIX METALLOPROTEINASE"/>
    <property type="match status" value="1"/>
</dbReference>
<keyword evidence="7" id="KW-0732">Signal</keyword>
<evidence type="ECO:0000256" key="1">
    <source>
        <dbReference type="ARBA" id="ARBA00022670"/>
    </source>
</evidence>
<dbReference type="SUPFAM" id="SSF55486">
    <property type="entry name" value="Metalloproteases ('zincins'), catalytic domain"/>
    <property type="match status" value="1"/>
</dbReference>
<dbReference type="Gene3D" id="3.40.390.10">
    <property type="entry name" value="Collagenase (Catalytic Domain)"/>
    <property type="match status" value="1"/>
</dbReference>
<keyword evidence="4 6" id="KW-0862">Zinc</keyword>
<comment type="cofactor">
    <cofactor evidence="6">
        <name>Zn(2+)</name>
        <dbReference type="ChEBI" id="CHEBI:29105"/>
    </cofactor>
    <text evidence="6">Binds 2 Zn(2+) ions per subunit.</text>
</comment>
<feature type="domain" description="Peptidase M10 metallopeptidase" evidence="8">
    <location>
        <begin position="36"/>
        <end position="193"/>
    </location>
</feature>
<feature type="binding site" evidence="6">
    <location>
        <position position="86"/>
    </location>
    <ligand>
        <name>Ca(2+)</name>
        <dbReference type="ChEBI" id="CHEBI:29108"/>
        <label>2</label>
    </ligand>
</feature>
<protein>
    <submittedName>
        <fullName evidence="10">Peptidase M10 metallopeptidase domain-containing protein</fullName>
    </submittedName>
</protein>
<accession>A0A914PM23</accession>
<dbReference type="InterPro" id="IPR001818">
    <property type="entry name" value="Pept_M10_metallopeptidase"/>
</dbReference>
<dbReference type="Pfam" id="PF00413">
    <property type="entry name" value="Peptidase_M10"/>
    <property type="match status" value="1"/>
</dbReference>
<keyword evidence="5" id="KW-0482">Metalloprotease</keyword>
<comment type="cofactor">
    <cofactor evidence="6">
        <name>Ca(2+)</name>
        <dbReference type="ChEBI" id="CHEBI:29108"/>
    </cofactor>
    <text evidence="6">Can bind about 5 Ca(2+) ions per subunit.</text>
</comment>
<evidence type="ECO:0000313" key="9">
    <source>
        <dbReference type="Proteomes" id="UP000887578"/>
    </source>
</evidence>
<keyword evidence="1" id="KW-0645">Protease</keyword>
<dbReference type="Proteomes" id="UP000887578">
    <property type="component" value="Unplaced"/>
</dbReference>
<dbReference type="InterPro" id="IPR024079">
    <property type="entry name" value="MetalloPept_cat_dom_sf"/>
</dbReference>
<keyword evidence="2 6" id="KW-0479">Metal-binding</keyword>
<dbReference type="GO" id="GO:0006508">
    <property type="term" value="P:proteolysis"/>
    <property type="evidence" value="ECO:0007669"/>
    <property type="project" value="UniProtKB-KW"/>
</dbReference>